<name>A0AAD7CDA9_MYCRO</name>
<gene>
    <name evidence="3" type="ORF">B0H17DRAFT_862415</name>
</gene>
<evidence type="ECO:0000313" key="3">
    <source>
        <dbReference type="EMBL" id="KAJ7645853.1"/>
    </source>
</evidence>
<organism evidence="3 4">
    <name type="scientific">Mycena rosella</name>
    <name type="common">Pink bonnet</name>
    <name type="synonym">Agaricus rosellus</name>
    <dbReference type="NCBI Taxonomy" id="1033263"/>
    <lineage>
        <taxon>Eukaryota</taxon>
        <taxon>Fungi</taxon>
        <taxon>Dikarya</taxon>
        <taxon>Basidiomycota</taxon>
        <taxon>Agaricomycotina</taxon>
        <taxon>Agaricomycetes</taxon>
        <taxon>Agaricomycetidae</taxon>
        <taxon>Agaricales</taxon>
        <taxon>Marasmiineae</taxon>
        <taxon>Mycenaceae</taxon>
        <taxon>Mycena</taxon>
    </lineage>
</organism>
<keyword evidence="1" id="KW-0560">Oxidoreductase</keyword>
<reference evidence="3" key="1">
    <citation type="submission" date="2023-03" db="EMBL/GenBank/DDBJ databases">
        <title>Massive genome expansion in bonnet fungi (Mycena s.s.) driven by repeated elements and novel gene families across ecological guilds.</title>
        <authorList>
            <consortium name="Lawrence Berkeley National Laboratory"/>
            <person name="Harder C.B."/>
            <person name="Miyauchi S."/>
            <person name="Viragh M."/>
            <person name="Kuo A."/>
            <person name="Thoen E."/>
            <person name="Andreopoulos B."/>
            <person name="Lu D."/>
            <person name="Skrede I."/>
            <person name="Drula E."/>
            <person name="Henrissat B."/>
            <person name="Morin E."/>
            <person name="Kohler A."/>
            <person name="Barry K."/>
            <person name="LaButti K."/>
            <person name="Morin E."/>
            <person name="Salamov A."/>
            <person name="Lipzen A."/>
            <person name="Mereny Z."/>
            <person name="Hegedus B."/>
            <person name="Baldrian P."/>
            <person name="Stursova M."/>
            <person name="Weitz H."/>
            <person name="Taylor A."/>
            <person name="Grigoriev I.V."/>
            <person name="Nagy L.G."/>
            <person name="Martin F."/>
            <person name="Kauserud H."/>
        </authorList>
    </citation>
    <scope>NUCLEOTIDE SEQUENCE</scope>
    <source>
        <strain evidence="3">CBHHK067</strain>
    </source>
</reference>
<dbReference type="Proteomes" id="UP001221757">
    <property type="component" value="Unassembled WGS sequence"/>
</dbReference>
<evidence type="ECO:0000259" key="2">
    <source>
        <dbReference type="Pfam" id="PF07976"/>
    </source>
</evidence>
<evidence type="ECO:0000313" key="4">
    <source>
        <dbReference type="Proteomes" id="UP001221757"/>
    </source>
</evidence>
<dbReference type="AlphaFoldDB" id="A0AAD7CDA9"/>
<dbReference type="Pfam" id="PF07976">
    <property type="entry name" value="Phe_hydrox_dim"/>
    <property type="match status" value="1"/>
</dbReference>
<feature type="non-terminal residue" evidence="3">
    <location>
        <position position="1"/>
    </location>
</feature>
<sequence>YIDSIPCLSPYVKHTEPAASTSASDLLSIKAAAGILLHPLHQKWDIDIETGEIVVVRPDGHVGTLTRAVDEHTWIRVEKYFEGFLV</sequence>
<dbReference type="InterPro" id="IPR038220">
    <property type="entry name" value="PHOX_C_sf"/>
</dbReference>
<dbReference type="InterPro" id="IPR036249">
    <property type="entry name" value="Thioredoxin-like_sf"/>
</dbReference>
<dbReference type="GO" id="GO:0016491">
    <property type="term" value="F:oxidoreductase activity"/>
    <property type="evidence" value="ECO:0007669"/>
    <property type="project" value="UniProtKB-KW"/>
</dbReference>
<proteinExistence type="predicted"/>
<dbReference type="SUPFAM" id="SSF52833">
    <property type="entry name" value="Thioredoxin-like"/>
    <property type="match status" value="1"/>
</dbReference>
<dbReference type="EMBL" id="JARKIE010000390">
    <property type="protein sequence ID" value="KAJ7645853.1"/>
    <property type="molecule type" value="Genomic_DNA"/>
</dbReference>
<comment type="caution">
    <text evidence="3">The sequence shown here is derived from an EMBL/GenBank/DDBJ whole genome shotgun (WGS) entry which is preliminary data.</text>
</comment>
<feature type="domain" description="Phenol hydroxylase-like C-terminal dimerisation" evidence="2">
    <location>
        <begin position="40"/>
        <end position="85"/>
    </location>
</feature>
<accession>A0AAD7CDA9</accession>
<protein>
    <recommendedName>
        <fullName evidence="2">Phenol hydroxylase-like C-terminal dimerisation domain-containing protein</fullName>
    </recommendedName>
</protein>
<feature type="non-terminal residue" evidence="3">
    <location>
        <position position="86"/>
    </location>
</feature>
<evidence type="ECO:0000256" key="1">
    <source>
        <dbReference type="ARBA" id="ARBA00023002"/>
    </source>
</evidence>
<dbReference type="Gene3D" id="3.40.30.20">
    <property type="match status" value="1"/>
</dbReference>
<keyword evidence="4" id="KW-1185">Reference proteome</keyword>
<dbReference type="InterPro" id="IPR012941">
    <property type="entry name" value="Phe_hydrox_C_dim_dom"/>
</dbReference>